<accession>A0A6A7N1K3</accession>
<dbReference type="PANTHER" id="PTHR11739:SF4">
    <property type="entry name" value="CITRATE SYNTHASE, PEROXISOMAL"/>
    <property type="match status" value="1"/>
</dbReference>
<evidence type="ECO:0000313" key="6">
    <source>
        <dbReference type="Proteomes" id="UP000440498"/>
    </source>
</evidence>
<dbReference type="PRINTS" id="PR00143">
    <property type="entry name" value="CITRTSNTHASE"/>
</dbReference>
<proteinExistence type="inferred from homology"/>
<dbReference type="RefSeq" id="WP_152838271.1">
    <property type="nucleotide sequence ID" value="NZ_WHUG01000004.1"/>
</dbReference>
<dbReference type="InterPro" id="IPR036969">
    <property type="entry name" value="Citrate_synthase_sf"/>
</dbReference>
<protein>
    <recommendedName>
        <fullName evidence="3">citrate synthase (unknown stereospecificity)</fullName>
        <ecNumber evidence="3">2.3.3.16</ecNumber>
    </recommendedName>
</protein>
<evidence type="ECO:0000256" key="1">
    <source>
        <dbReference type="ARBA" id="ARBA00004751"/>
    </source>
</evidence>
<dbReference type="InterPro" id="IPR002020">
    <property type="entry name" value="Citrate_synthase"/>
</dbReference>
<evidence type="ECO:0000313" key="5">
    <source>
        <dbReference type="EMBL" id="MQA38954.1"/>
    </source>
</evidence>
<dbReference type="GO" id="GO:0005975">
    <property type="term" value="P:carbohydrate metabolic process"/>
    <property type="evidence" value="ECO:0007669"/>
    <property type="project" value="TreeGrafter"/>
</dbReference>
<reference evidence="5 6" key="1">
    <citation type="submission" date="2019-10" db="EMBL/GenBank/DDBJ databases">
        <title>Two novel species isolated from a subtropical stream in China.</title>
        <authorList>
            <person name="Lu H."/>
        </authorList>
    </citation>
    <scope>NUCLEOTIDE SEQUENCE [LARGE SCALE GENOMIC DNA]</scope>
    <source>
        <strain evidence="5 6">FT29W</strain>
    </source>
</reference>
<dbReference type="Gene3D" id="1.10.580.10">
    <property type="entry name" value="Citrate Synthase, domain 1"/>
    <property type="match status" value="1"/>
</dbReference>
<dbReference type="GO" id="GO:0006099">
    <property type="term" value="P:tricarboxylic acid cycle"/>
    <property type="evidence" value="ECO:0007669"/>
    <property type="project" value="UniProtKB-UniPathway"/>
</dbReference>
<sequence>MVWMTAAEALNVLNVRPQTLYANVSRGKIRAKSDADDPRRSLYHRDDILRMAKRSNGRRKIETVSAQAMQWGDPVLPSALSTAADGRLLYRGRDAVTLSETATLEDIADLLWQAEPGQVLAATAAAANAAATTAAAAIAAAPAPAASARPASALGAGLLALALRCATDSPSLGRPAAELRAEAASVLSTLTAAMMAAPASDINTTISHRLALAWQRPAAEDLLRRALVLMADHELNASTFATRVAISTGASLAAGILAGFTTLTGPLHGGASAELTQLIASAHQHGASPAVQAWLGSGRPLPGFGHKLYAEGDPRARALLELLPKLQPKLQTYFDLAAAAEAQAGELPNIDFALTLLAAAHELPDDAPFILFALGRCVGWLAHALEQVQANRLIRPRARYVGPSAETC</sequence>
<gene>
    <name evidence="5" type="ORF">GEV02_12380</name>
</gene>
<dbReference type="GO" id="GO:0005829">
    <property type="term" value="C:cytosol"/>
    <property type="evidence" value="ECO:0007669"/>
    <property type="project" value="TreeGrafter"/>
</dbReference>
<comment type="pathway">
    <text evidence="1">Carbohydrate metabolism; tricarboxylic acid cycle; isocitrate from oxaloacetate: step 1/2.</text>
</comment>
<dbReference type="EC" id="2.3.3.16" evidence="3"/>
<evidence type="ECO:0000256" key="4">
    <source>
        <dbReference type="ARBA" id="ARBA00022679"/>
    </source>
</evidence>
<comment type="similarity">
    <text evidence="2">Belongs to the citrate synthase family.</text>
</comment>
<dbReference type="UniPathway" id="UPA00223">
    <property type="reaction ID" value="UER00717"/>
</dbReference>
<evidence type="ECO:0000256" key="2">
    <source>
        <dbReference type="ARBA" id="ARBA00010566"/>
    </source>
</evidence>
<dbReference type="InterPro" id="IPR016143">
    <property type="entry name" value="Citrate_synth-like_sm_a-sub"/>
</dbReference>
<keyword evidence="6" id="KW-1185">Reference proteome</keyword>
<name>A0A6A7N1K3_9BURK</name>
<organism evidence="5 6">
    <name type="scientific">Rugamonas aquatica</name>
    <dbReference type="NCBI Taxonomy" id="2743357"/>
    <lineage>
        <taxon>Bacteria</taxon>
        <taxon>Pseudomonadati</taxon>
        <taxon>Pseudomonadota</taxon>
        <taxon>Betaproteobacteria</taxon>
        <taxon>Burkholderiales</taxon>
        <taxon>Oxalobacteraceae</taxon>
        <taxon>Telluria group</taxon>
        <taxon>Rugamonas</taxon>
    </lineage>
</organism>
<dbReference type="SUPFAM" id="SSF48256">
    <property type="entry name" value="Citrate synthase"/>
    <property type="match status" value="1"/>
</dbReference>
<dbReference type="Proteomes" id="UP000440498">
    <property type="component" value="Unassembled WGS sequence"/>
</dbReference>
<evidence type="ECO:0000256" key="3">
    <source>
        <dbReference type="ARBA" id="ARBA00012972"/>
    </source>
</evidence>
<dbReference type="PANTHER" id="PTHR11739">
    <property type="entry name" value="CITRATE SYNTHASE"/>
    <property type="match status" value="1"/>
</dbReference>
<dbReference type="GO" id="GO:0036440">
    <property type="term" value="F:citrate synthase activity"/>
    <property type="evidence" value="ECO:0007669"/>
    <property type="project" value="UniProtKB-EC"/>
</dbReference>
<keyword evidence="4" id="KW-0808">Transferase</keyword>
<dbReference type="Pfam" id="PF00285">
    <property type="entry name" value="Citrate_synt"/>
    <property type="match status" value="1"/>
</dbReference>
<dbReference type="AlphaFoldDB" id="A0A6A7N1K3"/>
<dbReference type="InterPro" id="IPR016142">
    <property type="entry name" value="Citrate_synth-like_lrg_a-sub"/>
</dbReference>
<comment type="caution">
    <text evidence="5">The sequence shown here is derived from an EMBL/GenBank/DDBJ whole genome shotgun (WGS) entry which is preliminary data.</text>
</comment>
<dbReference type="CDD" id="cd06102">
    <property type="entry name" value="citrate_synt_like_2"/>
    <property type="match status" value="1"/>
</dbReference>
<dbReference type="Gene3D" id="1.10.230.10">
    <property type="entry name" value="Cytochrome P450-Terp, domain 2"/>
    <property type="match status" value="1"/>
</dbReference>
<dbReference type="EMBL" id="WHUG01000004">
    <property type="protein sequence ID" value="MQA38954.1"/>
    <property type="molecule type" value="Genomic_DNA"/>
</dbReference>